<evidence type="ECO:0000313" key="1">
    <source>
        <dbReference type="EMBL" id="KKM79807.1"/>
    </source>
</evidence>
<protein>
    <submittedName>
        <fullName evidence="1">Uncharacterized protein</fullName>
    </submittedName>
</protein>
<proteinExistence type="predicted"/>
<sequence>MSQSTTPWMKIVDVGEGLLYCFLCSLPFDEGQAVEIVVGERSYDGDFRLQTSFHLAHKACPEADTQEGI</sequence>
<organism evidence="1">
    <name type="scientific">marine sediment metagenome</name>
    <dbReference type="NCBI Taxonomy" id="412755"/>
    <lineage>
        <taxon>unclassified sequences</taxon>
        <taxon>metagenomes</taxon>
        <taxon>ecological metagenomes</taxon>
    </lineage>
</organism>
<accession>A0A0F9NEM1</accession>
<reference evidence="1" key="1">
    <citation type="journal article" date="2015" name="Nature">
        <title>Complex archaea that bridge the gap between prokaryotes and eukaryotes.</title>
        <authorList>
            <person name="Spang A."/>
            <person name="Saw J.H."/>
            <person name="Jorgensen S.L."/>
            <person name="Zaremba-Niedzwiedzka K."/>
            <person name="Martijn J."/>
            <person name="Lind A.E."/>
            <person name="van Eijk R."/>
            <person name="Schleper C."/>
            <person name="Guy L."/>
            <person name="Ettema T.J."/>
        </authorList>
    </citation>
    <scope>NUCLEOTIDE SEQUENCE</scope>
</reference>
<name>A0A0F9NEM1_9ZZZZ</name>
<dbReference type="EMBL" id="LAZR01008284">
    <property type="protein sequence ID" value="KKM79807.1"/>
    <property type="molecule type" value="Genomic_DNA"/>
</dbReference>
<gene>
    <name evidence="1" type="ORF">LCGC14_1346280</name>
</gene>
<dbReference type="AlphaFoldDB" id="A0A0F9NEM1"/>
<comment type="caution">
    <text evidence="1">The sequence shown here is derived from an EMBL/GenBank/DDBJ whole genome shotgun (WGS) entry which is preliminary data.</text>
</comment>